<feature type="domain" description="HTH araC/xylS-type" evidence="4">
    <location>
        <begin position="19"/>
        <end position="117"/>
    </location>
</feature>
<dbReference type="InterPro" id="IPR010499">
    <property type="entry name" value="AraC_E-bd"/>
</dbReference>
<accession>A0A1E3ASJ5</accession>
<dbReference type="InterPro" id="IPR050959">
    <property type="entry name" value="MarA-like"/>
</dbReference>
<dbReference type="GO" id="GO:0043565">
    <property type="term" value="F:sequence-specific DNA binding"/>
    <property type="evidence" value="ECO:0007669"/>
    <property type="project" value="InterPro"/>
</dbReference>
<sequence>MYSSHREGQIMKTNLDTIREMMDYIEKHLEERLDLDSLCREAGYSRYHLSRMFSVISGFSVHTYIQRRRLTEAARLLVFTDKPVMEIALFAGYETQQSFTIGFKAMYKCSPRAFRRKKEFFPLQLKMTVDGSGKLRGDRMMDIQMVEGGRMLLAGYRKNTRFGFNVIGQCWKKMHAGKGSIPNRINREFLVGLNDYARWDTDSEKQPVFDYYAASEVERIGALPKGMEGRELPATKYIVFCFRGIKEDSVQPVADYIYREWFPQSTCRLNENARYDFVRYGEETDENGRSRIEYWVPVL</sequence>
<protein>
    <submittedName>
        <fullName evidence="6">Right origin-binding protein</fullName>
    </submittedName>
</protein>
<comment type="caution">
    <text evidence="6">The sequence shown here is derived from an EMBL/GenBank/DDBJ whole genome shotgun (WGS) entry which is preliminary data.</text>
</comment>
<dbReference type="Gene3D" id="1.10.10.60">
    <property type="entry name" value="Homeodomain-like"/>
    <property type="match status" value="2"/>
</dbReference>
<dbReference type="InterPro" id="IPR011256">
    <property type="entry name" value="Reg_factor_effector_dom_sf"/>
</dbReference>
<keyword evidence="2" id="KW-0238">DNA-binding</keyword>
<dbReference type="EMBL" id="MCGH01000002">
    <property type="protein sequence ID" value="ODM07003.1"/>
    <property type="molecule type" value="Genomic_DNA"/>
</dbReference>
<dbReference type="EMBL" id="MCGI01000002">
    <property type="protein sequence ID" value="ODM11680.1"/>
    <property type="molecule type" value="Genomic_DNA"/>
</dbReference>
<dbReference type="InterPro" id="IPR029442">
    <property type="entry name" value="GyrI-like"/>
</dbReference>
<dbReference type="GO" id="GO:0003700">
    <property type="term" value="F:DNA-binding transcription factor activity"/>
    <property type="evidence" value="ECO:0007669"/>
    <property type="project" value="InterPro"/>
</dbReference>
<dbReference type="PROSITE" id="PS01124">
    <property type="entry name" value="HTH_ARAC_FAMILY_2"/>
    <property type="match status" value="1"/>
</dbReference>
<name>A0A1E3ASJ5_9FIRM</name>
<dbReference type="AlphaFoldDB" id="A0A1E3ASJ5"/>
<dbReference type="Pfam" id="PF06445">
    <property type="entry name" value="GyrI-like"/>
    <property type="match status" value="1"/>
</dbReference>
<evidence type="ECO:0000256" key="1">
    <source>
        <dbReference type="ARBA" id="ARBA00023015"/>
    </source>
</evidence>
<evidence type="ECO:0000259" key="4">
    <source>
        <dbReference type="PROSITE" id="PS01124"/>
    </source>
</evidence>
<dbReference type="Gene3D" id="3.20.80.10">
    <property type="entry name" value="Regulatory factor, effector binding domain"/>
    <property type="match status" value="1"/>
</dbReference>
<dbReference type="Pfam" id="PF12833">
    <property type="entry name" value="HTH_18"/>
    <property type="match status" value="1"/>
</dbReference>
<evidence type="ECO:0000313" key="8">
    <source>
        <dbReference type="Proteomes" id="UP000095003"/>
    </source>
</evidence>
<dbReference type="InterPro" id="IPR009057">
    <property type="entry name" value="Homeodomain-like_sf"/>
</dbReference>
<dbReference type="Proteomes" id="UP000095003">
    <property type="component" value="Unassembled WGS sequence"/>
</dbReference>
<reference evidence="7 8" key="1">
    <citation type="submission" date="2016-07" db="EMBL/GenBank/DDBJ databases">
        <title>Characterization of isolates of Eisenbergiella tayi derived from blood cultures, using whole genome sequencing.</title>
        <authorList>
            <person name="Burdz T."/>
            <person name="Wiebe D."/>
            <person name="Huynh C."/>
            <person name="Bernard K."/>
        </authorList>
    </citation>
    <scope>NUCLEOTIDE SEQUENCE [LARGE SCALE GENOMIC DNA]</scope>
    <source>
        <strain evidence="5 7">NML 110608</strain>
        <strain evidence="6 8">NML 120489</strain>
    </source>
</reference>
<dbReference type="Proteomes" id="UP000094067">
    <property type="component" value="Unassembled WGS sequence"/>
</dbReference>
<gene>
    <name evidence="6" type="primary">rob_1</name>
    <name evidence="6" type="ORF">BEH84_02295</name>
    <name evidence="5" type="ORF">BEI61_02893</name>
</gene>
<keyword evidence="3" id="KW-0804">Transcription</keyword>
<dbReference type="SMART" id="SM00342">
    <property type="entry name" value="HTH_ARAC"/>
    <property type="match status" value="1"/>
</dbReference>
<evidence type="ECO:0000256" key="2">
    <source>
        <dbReference type="ARBA" id="ARBA00023125"/>
    </source>
</evidence>
<dbReference type="SUPFAM" id="SSF55136">
    <property type="entry name" value="Probable bacterial effector-binding domain"/>
    <property type="match status" value="1"/>
</dbReference>
<dbReference type="PANTHER" id="PTHR47504:SF5">
    <property type="entry name" value="RIGHT ORIGIN-BINDING PROTEIN"/>
    <property type="match status" value="1"/>
</dbReference>
<evidence type="ECO:0000313" key="5">
    <source>
        <dbReference type="EMBL" id="ODM07003.1"/>
    </source>
</evidence>
<proteinExistence type="predicted"/>
<evidence type="ECO:0000256" key="3">
    <source>
        <dbReference type="ARBA" id="ARBA00023163"/>
    </source>
</evidence>
<evidence type="ECO:0000313" key="6">
    <source>
        <dbReference type="EMBL" id="ODM11680.1"/>
    </source>
</evidence>
<dbReference type="PANTHER" id="PTHR47504">
    <property type="entry name" value="RIGHT ORIGIN-BINDING PROTEIN"/>
    <property type="match status" value="1"/>
</dbReference>
<organism evidence="6 8">
    <name type="scientific">Eisenbergiella tayi</name>
    <dbReference type="NCBI Taxonomy" id="1432052"/>
    <lineage>
        <taxon>Bacteria</taxon>
        <taxon>Bacillati</taxon>
        <taxon>Bacillota</taxon>
        <taxon>Clostridia</taxon>
        <taxon>Lachnospirales</taxon>
        <taxon>Lachnospiraceae</taxon>
        <taxon>Eisenbergiella</taxon>
    </lineage>
</organism>
<dbReference type="SUPFAM" id="SSF46689">
    <property type="entry name" value="Homeodomain-like"/>
    <property type="match status" value="2"/>
</dbReference>
<evidence type="ECO:0000313" key="7">
    <source>
        <dbReference type="Proteomes" id="UP000094067"/>
    </source>
</evidence>
<dbReference type="SMART" id="SM00871">
    <property type="entry name" value="AraC_E_bind"/>
    <property type="match status" value="1"/>
</dbReference>
<dbReference type="InterPro" id="IPR018060">
    <property type="entry name" value="HTH_AraC"/>
</dbReference>
<keyword evidence="1" id="KW-0805">Transcription regulation</keyword>